<keyword evidence="3 11" id="KW-0227">DNA damage</keyword>
<dbReference type="SMART" id="SM00382">
    <property type="entry name" value="AAA"/>
    <property type="match status" value="1"/>
</dbReference>
<dbReference type="FunFam" id="3.40.50.300:FF:000050">
    <property type="entry name" value="DNA repair protein RadA"/>
    <property type="match status" value="1"/>
</dbReference>
<sequence>MPKIKTVYTCQNCNYQSSQWVGQCPQCHEWNSFIEDVVAVSSGSRLGSRAGKSSAAATPVQLSKISTKNIKRLSSNISEFDRVLGGGFVPGQVVLLAGEPGIGKSTLLTDIAKSFGDKKILYVAGEESADQIKIRAERMNYPAENLYMLQESGVEQIISAIETTEDIALVIVDSVQTIYSEDIAGISGSLPQVRGCTQLITIAAKRTGVPVVLVGHVNKEGVVAGPKVLEHIVDTILYLEGDAQHMFRMLRTTKNRFGPVSEVGIFEMQEKGMKEVKNPSELFLEEHVAGTSGSCVTVVMEGYRPLLFEVQALTVRTSFGYPRRTASGLNANRLQVLVATIEKRTGIDLSGHDIYLNVAGGFKINEYAADLAVCLAVISSIKDLPMKEKSVVYGEVGLNGEVRRVSHTEKRAKEAKKLGFETIISPETAKSLNEAVSKALSKGYNLNSGKRIKQTIKQTTENKRNTPVKAV</sequence>
<dbReference type="Pfam" id="PF13541">
    <property type="entry name" value="ChlI"/>
    <property type="match status" value="1"/>
</dbReference>
<keyword evidence="7 11" id="KW-0067">ATP-binding</keyword>
<keyword evidence="5" id="KW-0378">Hydrolase</keyword>
<proteinExistence type="inferred from homology"/>
<evidence type="ECO:0000256" key="8">
    <source>
        <dbReference type="ARBA" id="ARBA00023016"/>
    </source>
</evidence>
<evidence type="ECO:0000256" key="10">
    <source>
        <dbReference type="ARBA" id="ARBA00023204"/>
    </source>
</evidence>
<keyword evidence="1 11" id="KW-0479">Metal-binding</keyword>
<comment type="caution">
    <text evidence="15">The sequence shown here is derived from an EMBL/GenBank/DDBJ whole genome shotgun (WGS) entry which is preliminary data.</text>
</comment>
<evidence type="ECO:0000256" key="6">
    <source>
        <dbReference type="ARBA" id="ARBA00022833"/>
    </source>
</evidence>
<evidence type="ECO:0000256" key="12">
    <source>
        <dbReference type="NCBIfam" id="TIGR00416"/>
    </source>
</evidence>
<comment type="similarity">
    <text evidence="11 13">Belongs to the RecA family. RadA subfamily.</text>
</comment>
<comment type="function">
    <text evidence="11">Plays a role in repairing double-strand DNA breaks, probably involving stabilizing or processing branched DNA or blocked replication forks.</text>
</comment>
<evidence type="ECO:0000256" key="11">
    <source>
        <dbReference type="HAMAP-Rule" id="MF_01498"/>
    </source>
</evidence>
<dbReference type="GO" id="GO:0005524">
    <property type="term" value="F:ATP binding"/>
    <property type="evidence" value="ECO:0007669"/>
    <property type="project" value="UniProtKB-UniRule"/>
</dbReference>
<dbReference type="GO" id="GO:0000725">
    <property type="term" value="P:recombinational repair"/>
    <property type="evidence" value="ECO:0007669"/>
    <property type="project" value="UniProtKB-UniRule"/>
</dbReference>
<reference evidence="15 16" key="1">
    <citation type="journal article" date="2015" name="Nature">
        <title>rRNA introns, odd ribosomes, and small enigmatic genomes across a large radiation of phyla.</title>
        <authorList>
            <person name="Brown C.T."/>
            <person name="Hug L.A."/>
            <person name="Thomas B.C."/>
            <person name="Sharon I."/>
            <person name="Castelle C.J."/>
            <person name="Singh A."/>
            <person name="Wilkins M.J."/>
            <person name="Williams K.H."/>
            <person name="Banfield J.F."/>
        </authorList>
    </citation>
    <scope>NUCLEOTIDE SEQUENCE [LARGE SCALE GENOMIC DNA]</scope>
</reference>
<dbReference type="PRINTS" id="PR01874">
    <property type="entry name" value="DNAREPAIRADA"/>
</dbReference>
<dbReference type="SUPFAM" id="SSF54211">
    <property type="entry name" value="Ribosomal protein S5 domain 2-like"/>
    <property type="match status" value="1"/>
</dbReference>
<gene>
    <name evidence="11" type="primary">radA</name>
    <name evidence="15" type="ORF">UV00_C0017G0002</name>
</gene>
<dbReference type="InterPro" id="IPR003593">
    <property type="entry name" value="AAA+_ATPase"/>
</dbReference>
<dbReference type="PANTHER" id="PTHR32472">
    <property type="entry name" value="DNA REPAIR PROTEIN RADA"/>
    <property type="match status" value="1"/>
</dbReference>
<dbReference type="GO" id="GO:0005829">
    <property type="term" value="C:cytosol"/>
    <property type="evidence" value="ECO:0007669"/>
    <property type="project" value="TreeGrafter"/>
</dbReference>
<dbReference type="SUPFAM" id="SSF52540">
    <property type="entry name" value="P-loop containing nucleoside triphosphate hydrolases"/>
    <property type="match status" value="1"/>
</dbReference>
<dbReference type="InterPro" id="IPR014721">
    <property type="entry name" value="Ribsml_uS5_D2-typ_fold_subgr"/>
</dbReference>
<dbReference type="HAMAP" id="MF_01498">
    <property type="entry name" value="RadA_bact"/>
    <property type="match status" value="1"/>
</dbReference>
<dbReference type="PATRIC" id="fig|1619138.3.peg.702"/>
<feature type="domain" description="RecA family profile 1" evidence="14">
    <location>
        <begin position="69"/>
        <end position="217"/>
    </location>
</feature>
<evidence type="ECO:0000259" key="14">
    <source>
        <dbReference type="PROSITE" id="PS50162"/>
    </source>
</evidence>
<dbReference type="InterPro" id="IPR041166">
    <property type="entry name" value="Rubredoxin_2"/>
</dbReference>
<dbReference type="GO" id="GO:0003684">
    <property type="term" value="F:damaged DNA binding"/>
    <property type="evidence" value="ECO:0007669"/>
    <property type="project" value="InterPro"/>
</dbReference>
<dbReference type="AlphaFoldDB" id="A0A0G0YKJ1"/>
<dbReference type="Gene3D" id="3.40.50.300">
    <property type="entry name" value="P-loop containing nucleotide triphosphate hydrolases"/>
    <property type="match status" value="1"/>
</dbReference>
<feature type="region of interest" description="Lon-protease-like" evidence="11">
    <location>
        <begin position="353"/>
        <end position="471"/>
    </location>
</feature>
<evidence type="ECO:0000256" key="3">
    <source>
        <dbReference type="ARBA" id="ARBA00022763"/>
    </source>
</evidence>
<dbReference type="Gene3D" id="3.30.230.10">
    <property type="match status" value="1"/>
</dbReference>
<organism evidence="15 16">
    <name type="scientific">candidate division WWE3 bacterium GW2011_GWF1_42_14</name>
    <dbReference type="NCBI Taxonomy" id="1619138"/>
    <lineage>
        <taxon>Bacteria</taxon>
        <taxon>Katanobacteria</taxon>
    </lineage>
</organism>
<dbReference type="Proteomes" id="UP000033847">
    <property type="component" value="Unassembled WGS sequence"/>
</dbReference>
<dbReference type="InterPro" id="IPR020588">
    <property type="entry name" value="RecA_ATP-bd"/>
</dbReference>
<dbReference type="CDD" id="cd01121">
    <property type="entry name" value="RadA_SMS_N"/>
    <property type="match status" value="1"/>
</dbReference>
<dbReference type="InterPro" id="IPR027417">
    <property type="entry name" value="P-loop_NTPase"/>
</dbReference>
<dbReference type="Pfam" id="PF18073">
    <property type="entry name" value="Zn_ribbon_LapB"/>
    <property type="match status" value="1"/>
</dbReference>
<evidence type="ECO:0000256" key="7">
    <source>
        <dbReference type="ARBA" id="ARBA00022840"/>
    </source>
</evidence>
<dbReference type="InterPro" id="IPR020568">
    <property type="entry name" value="Ribosomal_Su5_D2-typ_SF"/>
</dbReference>
<evidence type="ECO:0000256" key="1">
    <source>
        <dbReference type="ARBA" id="ARBA00022723"/>
    </source>
</evidence>
<evidence type="ECO:0000313" key="15">
    <source>
        <dbReference type="EMBL" id="KKS37109.1"/>
    </source>
</evidence>
<feature type="binding site" evidence="11">
    <location>
        <begin position="98"/>
        <end position="105"/>
    </location>
    <ligand>
        <name>ATP</name>
        <dbReference type="ChEBI" id="CHEBI:30616"/>
    </ligand>
</feature>
<dbReference type="Pfam" id="PF13481">
    <property type="entry name" value="AAA_25"/>
    <property type="match status" value="1"/>
</dbReference>
<feature type="short sequence motif" description="RadA KNRFG motif" evidence="11">
    <location>
        <begin position="254"/>
        <end position="258"/>
    </location>
</feature>
<dbReference type="GO" id="GO:0008270">
    <property type="term" value="F:zinc ion binding"/>
    <property type="evidence" value="ECO:0007669"/>
    <property type="project" value="UniProtKB-KW"/>
</dbReference>
<dbReference type="PANTHER" id="PTHR32472:SF10">
    <property type="entry name" value="DNA REPAIR PROTEIN RADA-LIKE PROTEIN"/>
    <property type="match status" value="1"/>
</dbReference>
<dbReference type="InterPro" id="IPR004504">
    <property type="entry name" value="DNA_repair_RadA"/>
</dbReference>
<keyword evidence="8 11" id="KW-0346">Stress response</keyword>
<comment type="domain">
    <text evidence="11">The middle region has homology to RecA with ATPase motifs including the RadA KNRFG motif, while the C-terminus is homologous to Lon protease.</text>
</comment>
<evidence type="ECO:0000256" key="2">
    <source>
        <dbReference type="ARBA" id="ARBA00022741"/>
    </source>
</evidence>
<dbReference type="EMBL" id="LCCU01000017">
    <property type="protein sequence ID" value="KKS37109.1"/>
    <property type="molecule type" value="Genomic_DNA"/>
</dbReference>
<keyword evidence="10 11" id="KW-0234">DNA repair</keyword>
<keyword evidence="6 13" id="KW-0862">Zinc</keyword>
<comment type="function">
    <text evidence="13">DNA-dependent ATPase involved in processing of recombination intermediates, plays a role in repairing DNA breaks. Stimulates the branch migration of RecA-mediated strand transfer reactions, allowing the 3' invading strand to extend heteroduplex DNA faster. Binds ssDNA in the presence of ADP but not other nucleotides, has ATPase activity that is stimulated by ssDNA and various branched DNA structures, but inhibited by SSB. Does not have RecA's homology-searching function.</text>
</comment>
<evidence type="ECO:0000256" key="4">
    <source>
        <dbReference type="ARBA" id="ARBA00022771"/>
    </source>
</evidence>
<evidence type="ECO:0000256" key="9">
    <source>
        <dbReference type="ARBA" id="ARBA00023125"/>
    </source>
</evidence>
<evidence type="ECO:0000256" key="5">
    <source>
        <dbReference type="ARBA" id="ARBA00022801"/>
    </source>
</evidence>
<dbReference type="GO" id="GO:0140664">
    <property type="term" value="F:ATP-dependent DNA damage sensor activity"/>
    <property type="evidence" value="ECO:0007669"/>
    <property type="project" value="InterPro"/>
</dbReference>
<evidence type="ECO:0000313" key="16">
    <source>
        <dbReference type="Proteomes" id="UP000033847"/>
    </source>
</evidence>
<dbReference type="PROSITE" id="PS50162">
    <property type="entry name" value="RECA_2"/>
    <property type="match status" value="1"/>
</dbReference>
<name>A0A0G0YKJ1_UNCKA</name>
<accession>A0A0G0YKJ1</accession>
<keyword evidence="9 11" id="KW-0238">DNA-binding</keyword>
<dbReference type="NCBIfam" id="TIGR00416">
    <property type="entry name" value="sms"/>
    <property type="match status" value="1"/>
</dbReference>
<keyword evidence="4 13" id="KW-0863">Zinc-finger</keyword>
<keyword evidence="2 11" id="KW-0547">Nucleotide-binding</keyword>
<dbReference type="GO" id="GO:0016787">
    <property type="term" value="F:hydrolase activity"/>
    <property type="evidence" value="ECO:0007669"/>
    <property type="project" value="UniProtKB-KW"/>
</dbReference>
<protein>
    <recommendedName>
        <fullName evidence="11 12">DNA repair protein RadA</fullName>
    </recommendedName>
</protein>
<evidence type="ECO:0000256" key="13">
    <source>
        <dbReference type="RuleBase" id="RU003555"/>
    </source>
</evidence>